<proteinExistence type="predicted"/>
<evidence type="ECO:0000313" key="1">
    <source>
        <dbReference type="EMBL" id="BAF87117.1"/>
    </source>
</evidence>
<reference evidence="2" key="2">
    <citation type="submission" date="2007-04" db="EMBL/GenBank/DDBJ databases">
        <title>Complete genome sequence of the nitrogen-fixing bacterium Azorhizobium caulinodans ORS571.</title>
        <authorList>
            <person name="Lee K.B."/>
            <person name="Backer P.D."/>
            <person name="Aono T."/>
            <person name="Liu C.T."/>
            <person name="Suzuki S."/>
            <person name="Suzuki T."/>
            <person name="Kaneko T."/>
            <person name="Yamada M."/>
            <person name="Tabata S."/>
            <person name="Kupfer D.M."/>
            <person name="Najar F.Z."/>
            <person name="Wiley G.B."/>
            <person name="Roe B."/>
            <person name="Binnewies T."/>
            <person name="Ussery D."/>
            <person name="Vereecke D."/>
            <person name="Gevers D."/>
            <person name="Holsters M."/>
            <person name="Oyaizu H."/>
        </authorList>
    </citation>
    <scope>NUCLEOTIDE SEQUENCE [LARGE SCALE GENOMIC DNA]</scope>
    <source>
        <strain evidence="2">ATCC 43989 / DSM 5975 / JCM 20966 / LMG 6465 / NBRC 14845 / NCIMB 13405 / ORS 571</strain>
    </source>
</reference>
<dbReference type="AlphaFoldDB" id="A8HR49"/>
<dbReference type="KEGG" id="azc:AZC_1119"/>
<reference evidence="1 2" key="6">
    <citation type="journal article" date="2011" name="Appl. Environ. Microbiol.">
        <title>Involvement of the azorhizobial chromosome partition gene (parA) in the onset of bacteroid differentiation during Sesbania rostrata stem nodule development.</title>
        <authorList>
            <person name="Liu CT."/>
            <person name="Lee KB."/>
            <person name="Wang YS."/>
            <person name="Peng MH."/>
            <person name="Lee KT."/>
            <person name="Suzuki S."/>
            <person name="Suzuki T."/>
            <person name="Oyaizu H."/>
        </authorList>
    </citation>
    <scope>NUCLEOTIDE SEQUENCE [LARGE SCALE GENOMIC DNA]</scope>
    <source>
        <strain evidence="2">ATCC 43989 / DSM 5975 / JCM 20966 / LMG 6465 / NBRC 14845 / NCIMB 13405 / ORS 571</strain>
    </source>
</reference>
<reference evidence="1 2" key="5">
    <citation type="journal article" date="2010" name="Appl. Environ. Microbiol.">
        <title>phrR-like gene praR of Azorhizobium caulinodans ORS571 is essential for symbiosis with Sesbania rostrata and is involved in expression of reb genes.</title>
        <authorList>
            <person name="Akiba N."/>
            <person name="Aono T."/>
            <person name="Toyazaki H."/>
            <person name="Sato S."/>
            <person name="Oyaizu H."/>
        </authorList>
    </citation>
    <scope>NUCLEOTIDE SEQUENCE [LARGE SCALE GENOMIC DNA]</scope>
    <source>
        <strain evidence="2">ATCC 43989 / DSM 5975 / JCM 20966 / LMG 6465 / NBRC 14845 / NCIMB 13405 / ORS 571</strain>
    </source>
</reference>
<keyword evidence="2" id="KW-1185">Reference proteome</keyword>
<name>A8HR49_AZOC5</name>
<dbReference type="EMBL" id="AP009384">
    <property type="protein sequence ID" value="BAF87117.1"/>
    <property type="molecule type" value="Genomic_DNA"/>
</dbReference>
<reference evidence="1 2" key="3">
    <citation type="journal article" date="2008" name="BMC Genomics">
        <title>The genome of the versatile nitrogen fixer Azorhizobium caulinodans ORS571.</title>
        <authorList>
            <person name="Lee KB."/>
            <person name="Backer P.D."/>
            <person name="Aono T."/>
            <person name="Liu CT."/>
            <person name="Suzuki S."/>
            <person name="Suzuki T."/>
            <person name="Kaneko T."/>
            <person name="Yamada M."/>
            <person name="Tabata S."/>
            <person name="Kupfer D.M."/>
            <person name="Najar F.Z."/>
            <person name="Wiley G.B."/>
            <person name="Roe B."/>
            <person name="Binnewies T.T."/>
            <person name="Ussery D.W."/>
            <person name="D'Haeze W."/>
            <person name="Herder J.D."/>
            <person name="Gevers D."/>
            <person name="Vereecke D."/>
            <person name="Holsters M."/>
            <person name="Oyaizu H."/>
        </authorList>
    </citation>
    <scope>NUCLEOTIDE SEQUENCE [LARGE SCALE GENOMIC DNA]</scope>
    <source>
        <strain evidence="2">ATCC 43989 / DSM 5975 / JCM 20966 / LMG 6465 / NBRC 14845 / NCIMB 13405 / ORS 571</strain>
    </source>
</reference>
<dbReference type="InterPro" id="IPR021791">
    <property type="entry name" value="Phage_TAC_11"/>
</dbReference>
<dbReference type="STRING" id="438753.AZC_1119"/>
<protein>
    <submittedName>
        <fullName evidence="1">Putative gene transfer agent (GTA) protein</fullName>
    </submittedName>
</protein>
<reference evidence="1 2" key="4">
    <citation type="journal article" date="2009" name="Appl. Environ. Microbiol.">
        <title>Comparative genome-wide transcriptional profiling of Azorhizobium caulinodans ORS571 grown under free-living and symbiotic conditions.</title>
        <authorList>
            <person name="Tsukada S."/>
            <person name="Aono T."/>
            <person name="Akiba N."/>
            <person name="Lee KB."/>
            <person name="Liu CT."/>
            <person name="Toyazaki H."/>
            <person name="Oyaizu H."/>
        </authorList>
    </citation>
    <scope>NUCLEOTIDE SEQUENCE [LARGE SCALE GENOMIC DNA]</scope>
    <source>
        <strain evidence="2">ATCC 43989 / DSM 5975 / JCM 20966 / LMG 6465 / NBRC 14845 / NCIMB 13405 / ORS 571</strain>
    </source>
</reference>
<accession>A8HR49</accession>
<evidence type="ECO:0000313" key="2">
    <source>
        <dbReference type="Proteomes" id="UP000000270"/>
    </source>
</evidence>
<dbReference type="Pfam" id="PF11836">
    <property type="entry name" value="Phage_TAC_11"/>
    <property type="match status" value="1"/>
</dbReference>
<dbReference type="eggNOG" id="ENOG5032SG3">
    <property type="taxonomic scope" value="Bacteria"/>
</dbReference>
<organism evidence="1 2">
    <name type="scientific">Azorhizobium caulinodans (strain ATCC 43989 / DSM 5975 / JCM 20966 / LMG 6465 / NBRC 14845 / NCIMB 13405 / ORS 571)</name>
    <dbReference type="NCBI Taxonomy" id="438753"/>
    <lineage>
        <taxon>Bacteria</taxon>
        <taxon>Pseudomonadati</taxon>
        <taxon>Pseudomonadota</taxon>
        <taxon>Alphaproteobacteria</taxon>
        <taxon>Hyphomicrobiales</taxon>
        <taxon>Xanthobacteraceae</taxon>
        <taxon>Azorhizobium</taxon>
    </lineage>
</organism>
<sequence length="119" mass="12427">MRRAAMANRHRGEISAHLGGRDRTLVLTLGALAELEAAFAVEDLTALAERFGRGRLCASDMVRLIGAGLRGAGETIDDEEVARLACPEGAVGYARIVSALLSGTFGGGEAPRPPVPQET</sequence>
<dbReference type="HOGENOM" id="CLU_164764_0_0_5"/>
<reference evidence="1 2" key="1">
    <citation type="journal article" date="2007" name="Appl. Environ. Microbiol.">
        <title>Rhizobial factors required for stem nodule maturation and maintenance in Sesbania rostrata-Azorhizobium caulinodans ORS571 symbiosis.</title>
        <authorList>
            <person name="Suzuki S."/>
            <person name="Aono T."/>
            <person name="Lee KB."/>
            <person name="Suzuki T."/>
            <person name="Liu CT."/>
            <person name="Miwa H."/>
            <person name="Wakao S."/>
            <person name="Iki T."/>
            <person name="Oyaizu H."/>
        </authorList>
    </citation>
    <scope>NUCLEOTIDE SEQUENCE [LARGE SCALE GENOMIC DNA]</scope>
    <source>
        <strain evidence="2">ATCC 43989 / DSM 5975 / JCM 20966 / LMG 6465 / NBRC 14845 / NCIMB 13405 / ORS 571</strain>
    </source>
</reference>
<gene>
    <name evidence="1" type="ordered locus">AZC_1119</name>
</gene>
<dbReference type="Proteomes" id="UP000000270">
    <property type="component" value="Chromosome"/>
</dbReference>